<dbReference type="PROSITE" id="PS50893">
    <property type="entry name" value="ABC_TRANSPORTER_2"/>
    <property type="match status" value="1"/>
</dbReference>
<sequence length="208" mass="22263">MSVNAVSVGVDDALLLPATTFQAGPGQIVALRGENGSGKTTLLRVLTGRARPTAGTVQVCGGPVNERDPAFRRRVATMIGLPPMASDLTVFDHVALVSSTWEQDPGSVESAARSVLTEFDLVALSTRYPHELSSGQTQLFGLALAFVRPFDVLLLDEPEQRLDPERTELLARAMLDRRASGATIVAATHSDRLADRTADRTLTLEARS</sequence>
<protein>
    <submittedName>
        <fullName evidence="4">ABC transporter ATP-binding protein</fullName>
    </submittedName>
</protein>
<proteinExistence type="predicted"/>
<gene>
    <name evidence="4" type="ORF">JD292_04325</name>
</gene>
<evidence type="ECO:0000259" key="3">
    <source>
        <dbReference type="PROSITE" id="PS50893"/>
    </source>
</evidence>
<dbReference type="InterPro" id="IPR027417">
    <property type="entry name" value="P-loop_NTPase"/>
</dbReference>
<keyword evidence="5" id="KW-1185">Reference proteome</keyword>
<dbReference type="InterPro" id="IPR003593">
    <property type="entry name" value="AAA+_ATPase"/>
</dbReference>
<evidence type="ECO:0000256" key="2">
    <source>
        <dbReference type="ARBA" id="ARBA00022840"/>
    </source>
</evidence>
<name>A0A934QDL5_9MICO</name>
<evidence type="ECO:0000313" key="4">
    <source>
        <dbReference type="EMBL" id="MBK0421302.1"/>
    </source>
</evidence>
<comment type="caution">
    <text evidence="4">The sequence shown here is derived from an EMBL/GenBank/DDBJ whole genome shotgun (WGS) entry which is preliminary data.</text>
</comment>
<organism evidence="4 5">
    <name type="scientific">Leucobacter edaphi</name>
    <dbReference type="NCBI Taxonomy" id="2796472"/>
    <lineage>
        <taxon>Bacteria</taxon>
        <taxon>Bacillati</taxon>
        <taxon>Actinomycetota</taxon>
        <taxon>Actinomycetes</taxon>
        <taxon>Micrococcales</taxon>
        <taxon>Microbacteriaceae</taxon>
        <taxon>Leucobacter</taxon>
    </lineage>
</organism>
<dbReference type="Pfam" id="PF00005">
    <property type="entry name" value="ABC_tran"/>
    <property type="match status" value="1"/>
</dbReference>
<dbReference type="EMBL" id="JAEHOI010000002">
    <property type="protein sequence ID" value="MBK0421302.1"/>
    <property type="molecule type" value="Genomic_DNA"/>
</dbReference>
<dbReference type="Gene3D" id="3.40.50.300">
    <property type="entry name" value="P-loop containing nucleotide triphosphate hydrolases"/>
    <property type="match status" value="1"/>
</dbReference>
<reference evidence="4" key="1">
    <citation type="submission" date="2020-12" db="EMBL/GenBank/DDBJ databases">
        <title>Leucobacter sp. CAS2, isolated from Chromium sludge.</title>
        <authorList>
            <person name="Xu Z."/>
        </authorList>
    </citation>
    <scope>NUCLEOTIDE SEQUENCE</scope>
    <source>
        <strain evidence="4">CSA2</strain>
    </source>
</reference>
<dbReference type="SMART" id="SM00382">
    <property type="entry name" value="AAA"/>
    <property type="match status" value="1"/>
</dbReference>
<dbReference type="PANTHER" id="PTHR43158:SF2">
    <property type="entry name" value="SKFA PEPTIDE EXPORT ATP-BINDING PROTEIN SKFE"/>
    <property type="match status" value="1"/>
</dbReference>
<dbReference type="GO" id="GO:0005524">
    <property type="term" value="F:ATP binding"/>
    <property type="evidence" value="ECO:0007669"/>
    <property type="project" value="UniProtKB-KW"/>
</dbReference>
<accession>A0A934QDL5</accession>
<evidence type="ECO:0000256" key="1">
    <source>
        <dbReference type="ARBA" id="ARBA00022741"/>
    </source>
</evidence>
<keyword evidence="1" id="KW-0547">Nucleotide-binding</keyword>
<dbReference type="RefSeq" id="WP_200131466.1">
    <property type="nucleotide sequence ID" value="NZ_JAEHOI010000002.1"/>
</dbReference>
<dbReference type="Proteomes" id="UP000618733">
    <property type="component" value="Unassembled WGS sequence"/>
</dbReference>
<dbReference type="PANTHER" id="PTHR43158">
    <property type="entry name" value="SKFA PEPTIDE EXPORT ATP-BINDING PROTEIN SKFE"/>
    <property type="match status" value="1"/>
</dbReference>
<evidence type="ECO:0000313" key="5">
    <source>
        <dbReference type="Proteomes" id="UP000618733"/>
    </source>
</evidence>
<dbReference type="SUPFAM" id="SSF52540">
    <property type="entry name" value="P-loop containing nucleoside triphosphate hydrolases"/>
    <property type="match status" value="1"/>
</dbReference>
<dbReference type="GO" id="GO:0016887">
    <property type="term" value="F:ATP hydrolysis activity"/>
    <property type="evidence" value="ECO:0007669"/>
    <property type="project" value="InterPro"/>
</dbReference>
<dbReference type="InterPro" id="IPR003439">
    <property type="entry name" value="ABC_transporter-like_ATP-bd"/>
</dbReference>
<dbReference type="AlphaFoldDB" id="A0A934QDL5"/>
<keyword evidence="2 4" id="KW-0067">ATP-binding</keyword>
<feature type="domain" description="ABC transporter" evidence="3">
    <location>
        <begin position="1"/>
        <end position="208"/>
    </location>
</feature>